<evidence type="ECO:0000256" key="4">
    <source>
        <dbReference type="ARBA" id="ARBA00023033"/>
    </source>
</evidence>
<reference evidence="6" key="1">
    <citation type="submission" date="2020-05" db="EMBL/GenBank/DDBJ databases">
        <authorList>
            <person name="Chiriac C."/>
            <person name="Salcher M."/>
            <person name="Ghai R."/>
            <person name="Kavagutti S V."/>
        </authorList>
    </citation>
    <scope>NUCLEOTIDE SEQUENCE</scope>
</reference>
<sequence>MTKALLDGLDFKLGLFSANCSSGLAVTKAPDRWSGSWDDNLRMAKIADEVGIDFLLPIARWIGYGGETNFHEGVLDPVTWAAGLLANTTRISLIATIHTAFNHPIVAAKQMATVDQIGKGRAGINIVAGWNKPEYDTFGMDLPQDHDARYALAQEWWDIVRKIWTTPGKFDWDGQFFKLQHVEGMPKPYDGLLPVLNAGSSQQGREFAARNADFAFTIVGGPEDGAEIVKQVTNQARSEYGRKMGVFTLGHCVVRPTHAEAVEFRNYYAEEMADWDAVDNLMALQGVHAQSFTPEMLLMFRDRFAAGHGTVPIIGSPDEVADEIAKYHAAGFAGMTVAFLDYAGELPYFAQEVLPRLEAKGVRLPR</sequence>
<dbReference type="Pfam" id="PF00296">
    <property type="entry name" value="Bac_luciferase"/>
    <property type="match status" value="1"/>
</dbReference>
<evidence type="ECO:0000259" key="5">
    <source>
        <dbReference type="Pfam" id="PF00296"/>
    </source>
</evidence>
<dbReference type="InterPro" id="IPR050172">
    <property type="entry name" value="SsuD_RutA_monooxygenase"/>
</dbReference>
<dbReference type="SUPFAM" id="SSF51679">
    <property type="entry name" value="Bacterial luciferase-like"/>
    <property type="match status" value="1"/>
</dbReference>
<dbReference type="GO" id="GO:0004497">
    <property type="term" value="F:monooxygenase activity"/>
    <property type="evidence" value="ECO:0007669"/>
    <property type="project" value="UniProtKB-KW"/>
</dbReference>
<evidence type="ECO:0000256" key="2">
    <source>
        <dbReference type="ARBA" id="ARBA00022643"/>
    </source>
</evidence>
<dbReference type="PANTHER" id="PTHR42847">
    <property type="entry name" value="ALKANESULFONATE MONOOXYGENASE"/>
    <property type="match status" value="1"/>
</dbReference>
<dbReference type="AlphaFoldDB" id="A0A6J7LPC6"/>
<feature type="domain" description="Luciferase-like" evidence="5">
    <location>
        <begin position="13"/>
        <end position="332"/>
    </location>
</feature>
<dbReference type="Gene3D" id="3.20.20.30">
    <property type="entry name" value="Luciferase-like domain"/>
    <property type="match status" value="1"/>
</dbReference>
<dbReference type="CDD" id="cd01094">
    <property type="entry name" value="Alkanesulfonate_monoxygenase"/>
    <property type="match status" value="1"/>
</dbReference>
<dbReference type="PANTHER" id="PTHR42847:SF4">
    <property type="entry name" value="ALKANESULFONATE MONOOXYGENASE-RELATED"/>
    <property type="match status" value="1"/>
</dbReference>
<evidence type="ECO:0000256" key="3">
    <source>
        <dbReference type="ARBA" id="ARBA00023002"/>
    </source>
</evidence>
<name>A0A6J7LPC6_9ZZZZ</name>
<keyword evidence="1" id="KW-0285">Flavoprotein</keyword>
<evidence type="ECO:0000313" key="6">
    <source>
        <dbReference type="EMBL" id="CAB4970028.1"/>
    </source>
</evidence>
<keyword evidence="4" id="KW-0503">Monooxygenase</keyword>
<keyword evidence="3" id="KW-0560">Oxidoreductase</keyword>
<dbReference type="InterPro" id="IPR036661">
    <property type="entry name" value="Luciferase-like_sf"/>
</dbReference>
<organism evidence="6">
    <name type="scientific">freshwater metagenome</name>
    <dbReference type="NCBI Taxonomy" id="449393"/>
    <lineage>
        <taxon>unclassified sequences</taxon>
        <taxon>metagenomes</taxon>
        <taxon>ecological metagenomes</taxon>
    </lineage>
</organism>
<keyword evidence="2" id="KW-0288">FMN</keyword>
<protein>
    <submittedName>
        <fullName evidence="6">Unannotated protein</fullName>
    </submittedName>
</protein>
<dbReference type="InterPro" id="IPR011251">
    <property type="entry name" value="Luciferase-like_dom"/>
</dbReference>
<dbReference type="EMBL" id="CAFBNE010000183">
    <property type="protein sequence ID" value="CAB4970028.1"/>
    <property type="molecule type" value="Genomic_DNA"/>
</dbReference>
<accession>A0A6J7LPC6</accession>
<proteinExistence type="predicted"/>
<evidence type="ECO:0000256" key="1">
    <source>
        <dbReference type="ARBA" id="ARBA00022630"/>
    </source>
</evidence>
<dbReference type="GO" id="GO:0016705">
    <property type="term" value="F:oxidoreductase activity, acting on paired donors, with incorporation or reduction of molecular oxygen"/>
    <property type="evidence" value="ECO:0007669"/>
    <property type="project" value="InterPro"/>
</dbReference>
<gene>
    <name evidence="6" type="ORF">UFOPK3772_03295</name>
</gene>